<dbReference type="OrthoDB" id="9796740at2"/>
<evidence type="ECO:0000259" key="1">
    <source>
        <dbReference type="Pfam" id="PF10135"/>
    </source>
</evidence>
<keyword evidence="2" id="KW-0282">Flagellum</keyword>
<reference evidence="2 3" key="1">
    <citation type="submission" date="2016-11" db="EMBL/GenBank/DDBJ databases">
        <authorList>
            <person name="Jaros S."/>
            <person name="Januszkiewicz K."/>
            <person name="Wedrychowicz H."/>
        </authorList>
    </citation>
    <scope>NUCLEOTIDE SEQUENCE [LARGE SCALE GENOMIC DNA]</scope>
    <source>
        <strain evidence="2 3">DSM 19022</strain>
    </source>
</reference>
<feature type="domain" description="Flagellar protein FlgJ N-terminal" evidence="1">
    <location>
        <begin position="62"/>
        <end position="109"/>
    </location>
</feature>
<keyword evidence="2" id="KW-0969">Cilium</keyword>
<gene>
    <name evidence="2" type="ORF">SAMN02745176_00027</name>
</gene>
<evidence type="ECO:0000313" key="2">
    <source>
        <dbReference type="EMBL" id="SHI38098.1"/>
    </source>
</evidence>
<proteinExistence type="predicted"/>
<organism evidence="2 3">
    <name type="scientific">Lutispora thermophila DSM 19022</name>
    <dbReference type="NCBI Taxonomy" id="1122184"/>
    <lineage>
        <taxon>Bacteria</taxon>
        <taxon>Bacillati</taxon>
        <taxon>Bacillota</taxon>
        <taxon>Clostridia</taxon>
        <taxon>Lutisporales</taxon>
        <taxon>Lutisporaceae</taxon>
        <taxon>Lutispora</taxon>
    </lineage>
</organism>
<sequence>MINPINSDYNVQIKTAVDKAKNVKDESFEDMLQKAAKENDKEEIREACRSLETVFLNIMFNSMRSTIQKSDLFGNSFARGIYEDMLYEQYAEEASRGKGLGIGEMLYEQLSKNLKVDEEV</sequence>
<dbReference type="RefSeq" id="WP_084524277.1">
    <property type="nucleotide sequence ID" value="NZ_FQZS01000003.1"/>
</dbReference>
<dbReference type="Proteomes" id="UP000184442">
    <property type="component" value="Unassembled WGS sequence"/>
</dbReference>
<dbReference type="EMBL" id="FQZS01000003">
    <property type="protein sequence ID" value="SHI38098.1"/>
    <property type="molecule type" value="Genomic_DNA"/>
</dbReference>
<dbReference type="STRING" id="1122184.SAMN02745176_00027"/>
<dbReference type="AlphaFoldDB" id="A0A1M6AP34"/>
<keyword evidence="3" id="KW-1185">Reference proteome</keyword>
<evidence type="ECO:0000313" key="3">
    <source>
        <dbReference type="Proteomes" id="UP000184442"/>
    </source>
</evidence>
<keyword evidence="2" id="KW-0966">Cell projection</keyword>
<accession>A0A1M6AP34</accession>
<protein>
    <submittedName>
        <fullName evidence="2">Flagellar protein FlgJ</fullName>
    </submittedName>
</protein>
<dbReference type="Pfam" id="PF10135">
    <property type="entry name" value="Rod-binding"/>
    <property type="match status" value="1"/>
</dbReference>
<name>A0A1M6AP34_9FIRM</name>
<dbReference type="InterPro" id="IPR019301">
    <property type="entry name" value="Flagellar_prot_FlgJ_N"/>
</dbReference>